<name>A0A3B0AA78_9ACTN</name>
<keyword evidence="1" id="KW-0805">Transcription regulation</keyword>
<dbReference type="Pfam" id="PF12802">
    <property type="entry name" value="MarR_2"/>
    <property type="match status" value="1"/>
</dbReference>
<dbReference type="PANTHER" id="PTHR33164:SF57">
    <property type="entry name" value="MARR-FAMILY TRANSCRIPTIONAL REGULATOR"/>
    <property type="match status" value="1"/>
</dbReference>
<dbReference type="InterPro" id="IPR023187">
    <property type="entry name" value="Tscrpt_reg_MarR-type_CS"/>
</dbReference>
<keyword evidence="6" id="KW-1185">Reference proteome</keyword>
<proteinExistence type="predicted"/>
<evidence type="ECO:0000313" key="6">
    <source>
        <dbReference type="Proteomes" id="UP000279968"/>
    </source>
</evidence>
<evidence type="ECO:0000313" key="5">
    <source>
        <dbReference type="EMBL" id="RKN57522.1"/>
    </source>
</evidence>
<gene>
    <name evidence="5" type="ORF">D7193_02310</name>
</gene>
<dbReference type="Proteomes" id="UP000279968">
    <property type="component" value="Unassembled WGS sequence"/>
</dbReference>
<dbReference type="InterPro" id="IPR011991">
    <property type="entry name" value="ArsR-like_HTH"/>
</dbReference>
<comment type="caution">
    <text evidence="5">The sequence shown here is derived from an EMBL/GenBank/DDBJ whole genome shotgun (WGS) entry which is preliminary data.</text>
</comment>
<feature type="domain" description="HTH marR-type" evidence="4">
    <location>
        <begin position="66"/>
        <end position="200"/>
    </location>
</feature>
<dbReference type="InterPro" id="IPR039422">
    <property type="entry name" value="MarR/SlyA-like"/>
</dbReference>
<dbReference type="GO" id="GO:0003700">
    <property type="term" value="F:DNA-binding transcription factor activity"/>
    <property type="evidence" value="ECO:0007669"/>
    <property type="project" value="InterPro"/>
</dbReference>
<dbReference type="InterPro" id="IPR036390">
    <property type="entry name" value="WH_DNA-bd_sf"/>
</dbReference>
<dbReference type="EMBL" id="RBAN01000001">
    <property type="protein sequence ID" value="RKN57522.1"/>
    <property type="molecule type" value="Genomic_DNA"/>
</dbReference>
<evidence type="ECO:0000256" key="3">
    <source>
        <dbReference type="ARBA" id="ARBA00023163"/>
    </source>
</evidence>
<dbReference type="Gene3D" id="1.10.10.10">
    <property type="entry name" value="Winged helix-like DNA-binding domain superfamily/Winged helix DNA-binding domain"/>
    <property type="match status" value="1"/>
</dbReference>
<keyword evidence="2" id="KW-0238">DNA-binding</keyword>
<dbReference type="SUPFAM" id="SSF46785">
    <property type="entry name" value="Winged helix' DNA-binding domain"/>
    <property type="match status" value="1"/>
</dbReference>
<accession>A0A3B0AA78</accession>
<evidence type="ECO:0000259" key="4">
    <source>
        <dbReference type="PROSITE" id="PS50995"/>
    </source>
</evidence>
<dbReference type="SMART" id="SM00347">
    <property type="entry name" value="HTH_MARR"/>
    <property type="match status" value="1"/>
</dbReference>
<organism evidence="5 6">
    <name type="scientific">Micromonospora costi</name>
    <dbReference type="NCBI Taxonomy" id="1530042"/>
    <lineage>
        <taxon>Bacteria</taxon>
        <taxon>Bacillati</taxon>
        <taxon>Actinomycetota</taxon>
        <taxon>Actinomycetes</taxon>
        <taxon>Micromonosporales</taxon>
        <taxon>Micromonosporaceae</taxon>
        <taxon>Micromonospora</taxon>
    </lineage>
</organism>
<dbReference type="CDD" id="cd00090">
    <property type="entry name" value="HTH_ARSR"/>
    <property type="match status" value="1"/>
</dbReference>
<dbReference type="PROSITE" id="PS50995">
    <property type="entry name" value="HTH_MARR_2"/>
    <property type="match status" value="1"/>
</dbReference>
<evidence type="ECO:0000256" key="2">
    <source>
        <dbReference type="ARBA" id="ARBA00023125"/>
    </source>
</evidence>
<evidence type="ECO:0000256" key="1">
    <source>
        <dbReference type="ARBA" id="ARBA00023015"/>
    </source>
</evidence>
<dbReference type="PANTHER" id="PTHR33164">
    <property type="entry name" value="TRANSCRIPTIONAL REGULATOR, MARR FAMILY"/>
    <property type="match status" value="1"/>
</dbReference>
<dbReference type="GO" id="GO:0003677">
    <property type="term" value="F:DNA binding"/>
    <property type="evidence" value="ECO:0007669"/>
    <property type="project" value="UniProtKB-KW"/>
</dbReference>
<dbReference type="InterPro" id="IPR036388">
    <property type="entry name" value="WH-like_DNA-bd_sf"/>
</dbReference>
<sequence length="216" mass="23757">MASRRAASCNARRVAAFLRSRRPGLSSMTFTVRDAVLKVQTCLLGKICRCLHEATIWIGGIVAGEFRELVLCLHEFVRGIRLVKQRRADERPGVPIGLVGLLTQIDRLDTGCHARELAARTRLDPSTVSRAVASLVTEGLVERRPDPADKRAHVLALTPDGRKTLTDTHAWYAGLLERALAGWTPDEVAAFSAGLNRFTRDIEVALANHDTMEAAR</sequence>
<reference evidence="5 6" key="1">
    <citation type="journal article" date="2015" name="Int. J. Syst. Evol. Microbiol.">
        <title>Micromonospora costi sp. nov., isolated from a leaf of Costus speciosus.</title>
        <authorList>
            <person name="Thawai C."/>
        </authorList>
    </citation>
    <scope>NUCLEOTIDE SEQUENCE [LARGE SCALE GENOMIC DNA]</scope>
    <source>
        <strain evidence="5 6">CS1-12</strain>
    </source>
</reference>
<keyword evidence="3" id="KW-0804">Transcription</keyword>
<dbReference type="PROSITE" id="PS01117">
    <property type="entry name" value="HTH_MARR_1"/>
    <property type="match status" value="1"/>
</dbReference>
<dbReference type="AlphaFoldDB" id="A0A3B0AA78"/>
<dbReference type="InterPro" id="IPR000835">
    <property type="entry name" value="HTH_MarR-typ"/>
</dbReference>
<protein>
    <submittedName>
        <fullName evidence="5">MarR family transcriptional regulator</fullName>
    </submittedName>
</protein>
<dbReference type="GO" id="GO:0006950">
    <property type="term" value="P:response to stress"/>
    <property type="evidence" value="ECO:0007669"/>
    <property type="project" value="TreeGrafter"/>
</dbReference>